<feature type="compositionally biased region" description="Basic and acidic residues" evidence="1">
    <location>
        <begin position="473"/>
        <end position="500"/>
    </location>
</feature>
<feature type="compositionally biased region" description="Polar residues" evidence="1">
    <location>
        <begin position="738"/>
        <end position="747"/>
    </location>
</feature>
<dbReference type="SMART" id="SM00292">
    <property type="entry name" value="BRCT"/>
    <property type="match status" value="5"/>
</dbReference>
<dbReference type="SUPFAM" id="SSF52113">
    <property type="entry name" value="BRCT domain"/>
    <property type="match status" value="4"/>
</dbReference>
<dbReference type="CDD" id="cd18432">
    <property type="entry name" value="BRCT_PAXIP1_rpt6_like"/>
    <property type="match status" value="1"/>
</dbReference>
<proteinExistence type="predicted"/>
<name>A0ABQ8JXP5_9APHY</name>
<evidence type="ECO:0000259" key="2">
    <source>
        <dbReference type="PROSITE" id="PS50172"/>
    </source>
</evidence>
<feature type="compositionally biased region" description="Polar residues" evidence="1">
    <location>
        <begin position="788"/>
        <end position="807"/>
    </location>
</feature>
<dbReference type="PANTHER" id="PTHR47667">
    <property type="entry name" value="REGULATOR OF TY1 TRANSPOSITION PROTEIN 107"/>
    <property type="match status" value="1"/>
</dbReference>
<feature type="domain" description="BRCT" evidence="2">
    <location>
        <begin position="1022"/>
        <end position="1089"/>
    </location>
</feature>
<feature type="domain" description="BRCT" evidence="2">
    <location>
        <begin position="351"/>
        <end position="430"/>
    </location>
</feature>
<dbReference type="GeneID" id="71999362"/>
<feature type="compositionally biased region" description="Basic and acidic residues" evidence="1">
    <location>
        <begin position="817"/>
        <end position="826"/>
    </location>
</feature>
<accession>A0ABQ8JXP5</accession>
<feature type="domain" description="BRCT" evidence="2">
    <location>
        <begin position="1"/>
        <end position="78"/>
    </location>
</feature>
<dbReference type="Proteomes" id="UP000814176">
    <property type="component" value="Unassembled WGS sequence"/>
</dbReference>
<evidence type="ECO:0000313" key="4">
    <source>
        <dbReference type="Proteomes" id="UP000814176"/>
    </source>
</evidence>
<dbReference type="InterPro" id="IPR036420">
    <property type="entry name" value="BRCT_dom_sf"/>
</dbReference>
<gene>
    <name evidence="3" type="ORF">C8Q71DRAFT_452252</name>
</gene>
<dbReference type="Pfam" id="PF16589">
    <property type="entry name" value="BRCT_2"/>
    <property type="match status" value="1"/>
</dbReference>
<dbReference type="Pfam" id="PF12738">
    <property type="entry name" value="PTCB-BRCT"/>
    <property type="match status" value="2"/>
</dbReference>
<dbReference type="CDD" id="cd18436">
    <property type="entry name" value="BRCT_BRC1_like_rpt2"/>
    <property type="match status" value="1"/>
</dbReference>
<protein>
    <recommendedName>
        <fullName evidence="2">BRCT domain-containing protein</fullName>
    </recommendedName>
</protein>
<feature type="region of interest" description="Disordered" evidence="1">
    <location>
        <begin position="897"/>
        <end position="1008"/>
    </location>
</feature>
<dbReference type="RefSeq" id="XP_047772511.1">
    <property type="nucleotide sequence ID" value="XM_047918630.1"/>
</dbReference>
<dbReference type="PROSITE" id="PS50172">
    <property type="entry name" value="BRCT"/>
    <property type="match status" value="4"/>
</dbReference>
<dbReference type="InterPro" id="IPR001357">
    <property type="entry name" value="BRCT_dom"/>
</dbReference>
<feature type="compositionally biased region" description="Basic and acidic residues" evidence="1">
    <location>
        <begin position="911"/>
        <end position="926"/>
    </location>
</feature>
<dbReference type="CDD" id="cd17743">
    <property type="entry name" value="BRCT_BRC1_like_rpt5"/>
    <property type="match status" value="1"/>
</dbReference>
<feature type="compositionally biased region" description="Low complexity" evidence="1">
    <location>
        <begin position="844"/>
        <end position="859"/>
    </location>
</feature>
<evidence type="ECO:0000313" key="3">
    <source>
        <dbReference type="EMBL" id="KAH9828960.1"/>
    </source>
</evidence>
<dbReference type="EMBL" id="JADCUA010000045">
    <property type="protein sequence ID" value="KAH9828960.1"/>
    <property type="molecule type" value="Genomic_DNA"/>
</dbReference>
<feature type="region of interest" description="Disordered" evidence="1">
    <location>
        <begin position="529"/>
        <end position="880"/>
    </location>
</feature>
<feature type="domain" description="BRCT" evidence="2">
    <location>
        <begin position="93"/>
        <end position="173"/>
    </location>
</feature>
<keyword evidence="4" id="KW-1185">Reference proteome</keyword>
<comment type="caution">
    <text evidence="3">The sequence shown here is derived from an EMBL/GenBank/DDBJ whole genome shotgun (WGS) entry which is preliminary data.</text>
</comment>
<feature type="compositionally biased region" description="Basic and acidic residues" evidence="1">
    <location>
        <begin position="988"/>
        <end position="1000"/>
    </location>
</feature>
<sequence length="1212" mass="132948">MAKETFNDVRYYISLTLRFEQREQLAGVLDAAGATAVAVDDPSLTHFITNSLPNDDTLESLPEDTTARLVTPTWVERSRILDAPQPPEYYSPDPAQLFSGVIATATDLSESDAELMYSSINALGGQWRSALTRDVTHVFALAPGSQKYETALHFKEKTGMLVLVPHWHEDSIRLGIRSLPTAEYEWPEPAVFRGDWSTSKQDAAAGEVPPQYRVTGEKKPFFDTALAAGNDLPVTRAPAHNIWNGRRILLGMSLRFSERQRHAHEEDIRREGGIIVELDVTKKGEELVEEEAMKVEEADVLVTAYRSGPAFVKAYRENKTIGTLTWLWYCRAIGTISRPTDQLIHYPIPRKPIEGFSKHSITITNYTGKHRDYLKKLILTMGAEFTPSMSPKNTVVVAAYISGTKAEKAISWSIPIVNHTWLEDCFSQWRNLTPAQDRFINFPPRMDFSKLITERPMSGKVIIEPADLAVLERERPDDEVASDKRADGRKQKVGGKENKPPEGTAASVTERNEVEDAVAVAVAENPAEVSMGEFLETDIQVEDEDTGRLRKGADDGMDVDEDEDGKPKSKGSSPRKYQSVARAMRRRGAARADEQEAEDDELRPSTSASPHQRRPRAAPASDSDSDVEMVEQSPLARKAKTAASRLIAQKANVSPSRTKRKGASAKGTALPESSEDEAVMEVDSPVQPAATRASTKDKGTAQGAKFGPPKGVRKRIAADSGSEQDAKGGRSTRVPRSATKSSRSTVPESVEPDSPAKSTRSLRKEVSVVVPTVAAAYGIRPEAGPRSLQKNKLGKTQSVRATATESPASPPSKRGRPTREKARAETPESSPSPPPMPKSRRKAAATTPEPEPAKVAETPSTLQRTPSKRAAANRATQRLRDEIMPDVVNFQKQLKSGALKGAWESDVSSVKGKEKERTSVEGGEKSRGKKRASVGDAEAQAAEDNNEQPEKKRQKTGSTKDGKAVAKAKTQRRQSGKGAHDDEEEVSDEQRAKPASKGKDASGSSSRAQNIRILTTQITISDEVSKFLKKLGVQMTTKPTECTHLVARNLVRTEKFLCAMAHAPHILNEKWLLASFSVKELLPEDKFLLKDPANEGKFGFKLTDALVRARANGGKLFKGLTFYVTPHVPVDSKLLKNVVSACGGQLLTQTPTVRILAGHPERHVVSAPADKAIWRPLAQAGHRVWNQELILTSALKQEIDWENETYLLTPDA</sequence>
<dbReference type="Gene3D" id="3.40.50.10190">
    <property type="entry name" value="BRCT domain"/>
    <property type="match status" value="5"/>
</dbReference>
<organism evidence="3 4">
    <name type="scientific">Rhodofomes roseus</name>
    <dbReference type="NCBI Taxonomy" id="34475"/>
    <lineage>
        <taxon>Eukaryota</taxon>
        <taxon>Fungi</taxon>
        <taxon>Dikarya</taxon>
        <taxon>Basidiomycota</taxon>
        <taxon>Agaricomycotina</taxon>
        <taxon>Agaricomycetes</taxon>
        <taxon>Polyporales</taxon>
        <taxon>Rhodofomes</taxon>
    </lineage>
</organism>
<feature type="compositionally biased region" description="Acidic residues" evidence="1">
    <location>
        <begin position="555"/>
        <end position="564"/>
    </location>
</feature>
<feature type="region of interest" description="Disordered" evidence="1">
    <location>
        <begin position="473"/>
        <end position="512"/>
    </location>
</feature>
<dbReference type="Pfam" id="PF16770">
    <property type="entry name" value="RTT107_BRCT_5"/>
    <property type="match status" value="1"/>
</dbReference>
<evidence type="ECO:0000256" key="1">
    <source>
        <dbReference type="SAM" id="MobiDB-lite"/>
    </source>
</evidence>
<dbReference type="PANTHER" id="PTHR47667:SF1">
    <property type="entry name" value="REGULATOR OF TY1 TRANSPOSITION PROTEIN 107"/>
    <property type="match status" value="1"/>
</dbReference>
<reference evidence="3 4" key="1">
    <citation type="journal article" date="2021" name="Environ. Microbiol.">
        <title>Gene family expansions and transcriptome signatures uncover fungal adaptations to wood decay.</title>
        <authorList>
            <person name="Hage H."/>
            <person name="Miyauchi S."/>
            <person name="Viragh M."/>
            <person name="Drula E."/>
            <person name="Min B."/>
            <person name="Chaduli D."/>
            <person name="Navarro D."/>
            <person name="Favel A."/>
            <person name="Norest M."/>
            <person name="Lesage-Meessen L."/>
            <person name="Balint B."/>
            <person name="Merenyi Z."/>
            <person name="de Eugenio L."/>
            <person name="Morin E."/>
            <person name="Martinez A.T."/>
            <person name="Baldrian P."/>
            <person name="Stursova M."/>
            <person name="Martinez M.J."/>
            <person name="Novotny C."/>
            <person name="Magnuson J.K."/>
            <person name="Spatafora J.W."/>
            <person name="Maurice S."/>
            <person name="Pangilinan J."/>
            <person name="Andreopoulos W."/>
            <person name="LaButti K."/>
            <person name="Hundley H."/>
            <person name="Na H."/>
            <person name="Kuo A."/>
            <person name="Barry K."/>
            <person name="Lipzen A."/>
            <person name="Henrissat B."/>
            <person name="Riley R."/>
            <person name="Ahrendt S."/>
            <person name="Nagy L.G."/>
            <person name="Grigoriev I.V."/>
            <person name="Martin F."/>
            <person name="Rosso M.N."/>
        </authorList>
    </citation>
    <scope>NUCLEOTIDE SEQUENCE [LARGE SCALE GENOMIC DNA]</scope>
    <source>
        <strain evidence="3 4">CIRM-BRFM 1785</strain>
    </source>
</reference>
<feature type="compositionally biased region" description="Acidic residues" evidence="1">
    <location>
        <begin position="535"/>
        <end position="545"/>
    </location>
</feature>
<dbReference type="InterPro" id="IPR053036">
    <property type="entry name" value="CellCycle_DNARepair_Reg"/>
</dbReference>